<organism evidence="6 7">
    <name type="scientific">Candidatus Lachnoclostridium pullistercoris</name>
    <dbReference type="NCBI Taxonomy" id="2838632"/>
    <lineage>
        <taxon>Bacteria</taxon>
        <taxon>Bacillati</taxon>
        <taxon>Bacillota</taxon>
        <taxon>Clostridia</taxon>
        <taxon>Lachnospirales</taxon>
        <taxon>Lachnospiraceae</taxon>
    </lineage>
</organism>
<protein>
    <recommendedName>
        <fullName evidence="8">Glycosyltransferase 2-like domain-containing protein</fullName>
    </recommendedName>
</protein>
<evidence type="ECO:0008006" key="8">
    <source>
        <dbReference type="Google" id="ProtNLM"/>
    </source>
</evidence>
<sequence>MGKTACIILNYNDADTAAGLAAELRESTEIDEILLADNCSSDDSWEKLTVFVSLAGGKILGEDSGSCAAAAGSAGREEKPGSRAAAAGPAGRGEKPESRMAAAGPAGREERPESRAAAAGPAGLGENPGSRPGITLLRTKKNGGYGYGNQAGINEAVRLWDPEYVIIANPDIHVTDRCIRKVKNALEETENGAAASAMVVSPGGERLFSYWDLLPFWRDLLDCGPICRRIFKPWLITPADRLPRGGTAGSRMAGAVPGSFFVLKMSAFPGIYRREIFDRKVFLYCEEKILAQKLKKRGLGVVLVTDAEYVHAHSASIDKSVAGLAAKQKILHRSRLYYYRRYLGAGPLRMLAARLFLAAVYAEVRLFETAVKFTDRTGRKQ</sequence>
<reference evidence="6" key="2">
    <citation type="submission" date="2021-04" db="EMBL/GenBank/DDBJ databases">
        <authorList>
            <person name="Gilroy R."/>
        </authorList>
    </citation>
    <scope>NUCLEOTIDE SEQUENCE</scope>
    <source>
        <strain evidence="6">CHK183-5548</strain>
    </source>
</reference>
<accession>A0A9D2PAA4</accession>
<dbReference type="AlphaFoldDB" id="A0A9D2PAA4"/>
<evidence type="ECO:0000313" key="6">
    <source>
        <dbReference type="EMBL" id="HJC47072.1"/>
    </source>
</evidence>
<name>A0A9D2PAA4_9FIRM</name>
<dbReference type="Proteomes" id="UP000823883">
    <property type="component" value="Unassembled WGS sequence"/>
</dbReference>
<dbReference type="InterPro" id="IPR029044">
    <property type="entry name" value="Nucleotide-diphossugar_trans"/>
</dbReference>
<proteinExistence type="inferred from homology"/>
<dbReference type="Gene3D" id="3.90.550.10">
    <property type="entry name" value="Spore Coat Polysaccharide Biosynthesis Protein SpsA, Chain A"/>
    <property type="match status" value="1"/>
</dbReference>
<dbReference type="PANTHER" id="PTHR43179:SF12">
    <property type="entry name" value="GALACTOFURANOSYLTRANSFERASE GLFT2"/>
    <property type="match status" value="1"/>
</dbReference>
<evidence type="ECO:0000256" key="1">
    <source>
        <dbReference type="ARBA" id="ARBA00004776"/>
    </source>
</evidence>
<dbReference type="EMBL" id="DWWL01000021">
    <property type="protein sequence ID" value="HJC47072.1"/>
    <property type="molecule type" value="Genomic_DNA"/>
</dbReference>
<comment type="similarity">
    <text evidence="2">Belongs to the glycosyltransferase 2 family.</text>
</comment>
<feature type="region of interest" description="Disordered" evidence="5">
    <location>
        <begin position="67"/>
        <end position="134"/>
    </location>
</feature>
<feature type="compositionally biased region" description="Low complexity" evidence="5">
    <location>
        <begin position="115"/>
        <end position="129"/>
    </location>
</feature>
<gene>
    <name evidence="6" type="ORF">IAA04_03355</name>
</gene>
<keyword evidence="4" id="KW-0808">Transferase</keyword>
<comment type="pathway">
    <text evidence="1">Cell wall biogenesis; cell wall polysaccharide biosynthesis.</text>
</comment>
<evidence type="ECO:0000256" key="3">
    <source>
        <dbReference type="ARBA" id="ARBA00022676"/>
    </source>
</evidence>
<reference evidence="6" key="1">
    <citation type="journal article" date="2021" name="PeerJ">
        <title>Extensive microbial diversity within the chicken gut microbiome revealed by metagenomics and culture.</title>
        <authorList>
            <person name="Gilroy R."/>
            <person name="Ravi A."/>
            <person name="Getino M."/>
            <person name="Pursley I."/>
            <person name="Horton D.L."/>
            <person name="Alikhan N.F."/>
            <person name="Baker D."/>
            <person name="Gharbi K."/>
            <person name="Hall N."/>
            <person name="Watson M."/>
            <person name="Adriaenssens E.M."/>
            <person name="Foster-Nyarko E."/>
            <person name="Jarju S."/>
            <person name="Secka A."/>
            <person name="Antonio M."/>
            <person name="Oren A."/>
            <person name="Chaudhuri R.R."/>
            <person name="La Ragione R."/>
            <person name="Hildebrand F."/>
            <person name="Pallen M.J."/>
        </authorList>
    </citation>
    <scope>NUCLEOTIDE SEQUENCE</scope>
    <source>
        <strain evidence="6">CHK183-5548</strain>
    </source>
</reference>
<evidence type="ECO:0000256" key="5">
    <source>
        <dbReference type="SAM" id="MobiDB-lite"/>
    </source>
</evidence>
<dbReference type="GO" id="GO:0016757">
    <property type="term" value="F:glycosyltransferase activity"/>
    <property type="evidence" value="ECO:0007669"/>
    <property type="project" value="UniProtKB-KW"/>
</dbReference>
<dbReference type="CDD" id="cd00761">
    <property type="entry name" value="Glyco_tranf_GTA_type"/>
    <property type="match status" value="1"/>
</dbReference>
<dbReference type="SUPFAM" id="SSF53448">
    <property type="entry name" value="Nucleotide-diphospho-sugar transferases"/>
    <property type="match status" value="1"/>
</dbReference>
<evidence type="ECO:0000256" key="4">
    <source>
        <dbReference type="ARBA" id="ARBA00022679"/>
    </source>
</evidence>
<evidence type="ECO:0000313" key="7">
    <source>
        <dbReference type="Proteomes" id="UP000823883"/>
    </source>
</evidence>
<evidence type="ECO:0000256" key="2">
    <source>
        <dbReference type="ARBA" id="ARBA00006739"/>
    </source>
</evidence>
<keyword evidence="3" id="KW-0328">Glycosyltransferase</keyword>
<dbReference type="PANTHER" id="PTHR43179">
    <property type="entry name" value="RHAMNOSYLTRANSFERASE WBBL"/>
    <property type="match status" value="1"/>
</dbReference>
<comment type="caution">
    <text evidence="6">The sequence shown here is derived from an EMBL/GenBank/DDBJ whole genome shotgun (WGS) entry which is preliminary data.</text>
</comment>